<organism evidence="1">
    <name type="scientific">Arundo donax</name>
    <name type="common">Giant reed</name>
    <name type="synonym">Donax arundinaceus</name>
    <dbReference type="NCBI Taxonomy" id="35708"/>
    <lineage>
        <taxon>Eukaryota</taxon>
        <taxon>Viridiplantae</taxon>
        <taxon>Streptophyta</taxon>
        <taxon>Embryophyta</taxon>
        <taxon>Tracheophyta</taxon>
        <taxon>Spermatophyta</taxon>
        <taxon>Magnoliopsida</taxon>
        <taxon>Liliopsida</taxon>
        <taxon>Poales</taxon>
        <taxon>Poaceae</taxon>
        <taxon>PACMAD clade</taxon>
        <taxon>Arundinoideae</taxon>
        <taxon>Arundineae</taxon>
        <taxon>Arundo</taxon>
    </lineage>
</organism>
<reference evidence="1" key="2">
    <citation type="journal article" date="2015" name="Data Brief">
        <title>Shoot transcriptome of the giant reed, Arundo donax.</title>
        <authorList>
            <person name="Barrero R.A."/>
            <person name="Guerrero F.D."/>
            <person name="Moolhuijzen P."/>
            <person name="Goolsby J.A."/>
            <person name="Tidwell J."/>
            <person name="Bellgard S.E."/>
            <person name="Bellgard M.I."/>
        </authorList>
    </citation>
    <scope>NUCLEOTIDE SEQUENCE</scope>
    <source>
        <tissue evidence="1">Shoot tissue taken approximately 20 cm above the soil surface</tissue>
    </source>
</reference>
<sequence length="55" mass="6101">MVPSIGLPIFLSVGRDLGGFMDAEIWRSIVLALFNSSLKAHLLVGWILQYLLELS</sequence>
<protein>
    <submittedName>
        <fullName evidence="1">Uncharacterized protein</fullName>
    </submittedName>
</protein>
<dbReference type="AlphaFoldDB" id="A0A0A9C3E3"/>
<proteinExistence type="predicted"/>
<evidence type="ECO:0000313" key="1">
    <source>
        <dbReference type="EMBL" id="JAD70814.1"/>
    </source>
</evidence>
<accession>A0A0A9C3E3</accession>
<reference evidence="1" key="1">
    <citation type="submission" date="2014-09" db="EMBL/GenBank/DDBJ databases">
        <authorList>
            <person name="Magalhaes I.L.F."/>
            <person name="Oliveira U."/>
            <person name="Santos F.R."/>
            <person name="Vidigal T.H.D.A."/>
            <person name="Brescovit A.D."/>
            <person name="Santos A.J."/>
        </authorList>
    </citation>
    <scope>NUCLEOTIDE SEQUENCE</scope>
    <source>
        <tissue evidence="1">Shoot tissue taken approximately 20 cm above the soil surface</tissue>
    </source>
</reference>
<name>A0A0A9C3E3_ARUDO</name>
<dbReference type="EMBL" id="GBRH01227081">
    <property type="protein sequence ID" value="JAD70814.1"/>
    <property type="molecule type" value="Transcribed_RNA"/>
</dbReference>